<proteinExistence type="predicted"/>
<protein>
    <submittedName>
        <fullName evidence="2">Uncharacterized protein</fullName>
    </submittedName>
</protein>
<name>A0ABS8RUY8_DATST</name>
<organism evidence="2 3">
    <name type="scientific">Datura stramonium</name>
    <name type="common">Jimsonweed</name>
    <name type="synonym">Common thornapple</name>
    <dbReference type="NCBI Taxonomy" id="4076"/>
    <lineage>
        <taxon>Eukaryota</taxon>
        <taxon>Viridiplantae</taxon>
        <taxon>Streptophyta</taxon>
        <taxon>Embryophyta</taxon>
        <taxon>Tracheophyta</taxon>
        <taxon>Spermatophyta</taxon>
        <taxon>Magnoliopsida</taxon>
        <taxon>eudicotyledons</taxon>
        <taxon>Gunneridae</taxon>
        <taxon>Pentapetalae</taxon>
        <taxon>asterids</taxon>
        <taxon>lamiids</taxon>
        <taxon>Solanales</taxon>
        <taxon>Solanaceae</taxon>
        <taxon>Solanoideae</taxon>
        <taxon>Datureae</taxon>
        <taxon>Datura</taxon>
    </lineage>
</organism>
<feature type="region of interest" description="Disordered" evidence="1">
    <location>
        <begin position="75"/>
        <end position="135"/>
    </location>
</feature>
<reference evidence="2 3" key="1">
    <citation type="journal article" date="2021" name="BMC Genomics">
        <title>Datura genome reveals duplications of psychoactive alkaloid biosynthetic genes and high mutation rate following tissue culture.</title>
        <authorList>
            <person name="Rajewski A."/>
            <person name="Carter-House D."/>
            <person name="Stajich J."/>
            <person name="Litt A."/>
        </authorList>
    </citation>
    <scope>NUCLEOTIDE SEQUENCE [LARGE SCALE GENOMIC DNA]</scope>
    <source>
        <strain evidence="2">AR-01</strain>
    </source>
</reference>
<evidence type="ECO:0000256" key="1">
    <source>
        <dbReference type="SAM" id="MobiDB-lite"/>
    </source>
</evidence>
<dbReference type="Proteomes" id="UP000823775">
    <property type="component" value="Unassembled WGS sequence"/>
</dbReference>
<sequence length="135" mass="15039">MEGMVFRRRLGGDGAREIWRSCRSTATGDRGERRRRWLHGVVSWCLLLPSPAVKREERGGRLGLVFTGQTLPETMVEADDKEGKGRGLRRGGEYERSGDVASPETVVVRRKRGKKREGGVGFPVVAGENEGEKMK</sequence>
<gene>
    <name evidence="2" type="ORF">HAX54_006062</name>
</gene>
<evidence type="ECO:0000313" key="2">
    <source>
        <dbReference type="EMBL" id="MCD7450427.1"/>
    </source>
</evidence>
<comment type="caution">
    <text evidence="2">The sequence shown here is derived from an EMBL/GenBank/DDBJ whole genome shotgun (WGS) entry which is preliminary data.</text>
</comment>
<evidence type="ECO:0000313" key="3">
    <source>
        <dbReference type="Proteomes" id="UP000823775"/>
    </source>
</evidence>
<keyword evidence="3" id="KW-1185">Reference proteome</keyword>
<accession>A0ABS8RUY8</accession>
<feature type="compositionally biased region" description="Basic and acidic residues" evidence="1">
    <location>
        <begin position="81"/>
        <end position="98"/>
    </location>
</feature>
<dbReference type="EMBL" id="JACEIK010000130">
    <property type="protein sequence ID" value="MCD7450427.1"/>
    <property type="molecule type" value="Genomic_DNA"/>
</dbReference>